<sequence>MGVTDKLKNMLHSDRSDTATSSSTEPTADTLSLPGAFPPTPAEGFIFTTPSASTANPGRSEYITSNDASNVDTHGSHNSRVANASDPRIDSDQEHHANLSTSVGDHEYTSDLASGALGSIAGKGSHGVGKGLASDSLDGAAAGGSHGLHSSSATGGPSTTSSHNPLSTCEGEAGPHDSGLGNAADPRVDTDRDASRAIGNSTGPGVAGSHSSNHTFSGIHDTGTTGSGITGSNIENPLASDTRGSAVQGSQKSNVLSSNTHSPGVLGSHNPLSSSTKDTTGPVGLTVRSSQISNTFSSDSHSHNTTGSKLMGPQDSYTKLASSAILSTGIHNGVTGAGSKRSRHSSTGGGGIMDRTLNSYMSVGNGFHSSNVGNSSSLRDHSTKRYDTARNSQETGVGGGSWVGADSKSSERHHMRDLHESGITSGLARGHGGNGSGVAQNAIPPSEDNAFAPGISMLDAVLNAPGSTTRQQRGQ</sequence>
<feature type="compositionally biased region" description="Basic and acidic residues" evidence="1">
    <location>
        <begin position="1"/>
        <end position="17"/>
    </location>
</feature>
<dbReference type="AlphaFoldDB" id="A0A1Y2DAU1"/>
<feature type="compositionally biased region" description="Basic and acidic residues" evidence="1">
    <location>
        <begin position="87"/>
        <end position="97"/>
    </location>
</feature>
<dbReference type="Proteomes" id="UP000193689">
    <property type="component" value="Unassembled WGS sequence"/>
</dbReference>
<accession>A0A1Y2DAU1</accession>
<feature type="compositionally biased region" description="Polar residues" evidence="1">
    <location>
        <begin position="287"/>
        <end position="308"/>
    </location>
</feature>
<evidence type="ECO:0000256" key="1">
    <source>
        <dbReference type="SAM" id="MobiDB-lite"/>
    </source>
</evidence>
<keyword evidence="3" id="KW-1185">Reference proteome</keyword>
<comment type="caution">
    <text evidence="2">The sequence shown here is derived from an EMBL/GenBank/DDBJ whole genome shotgun (WGS) entry which is preliminary data.</text>
</comment>
<dbReference type="GeneID" id="63777663"/>
<reference evidence="2 3" key="1">
    <citation type="submission" date="2016-07" db="EMBL/GenBank/DDBJ databases">
        <title>Pervasive Adenine N6-methylation of Active Genes in Fungi.</title>
        <authorList>
            <consortium name="DOE Joint Genome Institute"/>
            <person name="Mondo S.J."/>
            <person name="Dannebaum R.O."/>
            <person name="Kuo R.C."/>
            <person name="Labutti K."/>
            <person name="Haridas S."/>
            <person name="Kuo A."/>
            <person name="Salamov A."/>
            <person name="Ahrendt S.R."/>
            <person name="Lipzen A."/>
            <person name="Sullivan W."/>
            <person name="Andreopoulos W.B."/>
            <person name="Clum A."/>
            <person name="Lindquist E."/>
            <person name="Daum C."/>
            <person name="Ramamoorthy G.K."/>
            <person name="Gryganskyi A."/>
            <person name="Culley D."/>
            <person name="Magnuson J.K."/>
            <person name="James T.Y."/>
            <person name="O'Malley M.A."/>
            <person name="Stajich J.E."/>
            <person name="Spatafora J.W."/>
            <person name="Visel A."/>
            <person name="Grigoriev I.V."/>
        </authorList>
    </citation>
    <scope>NUCLEOTIDE SEQUENCE [LARGE SCALE GENOMIC DNA]</scope>
    <source>
        <strain evidence="2 3">CBS 129021</strain>
    </source>
</reference>
<feature type="region of interest" description="Disordered" evidence="1">
    <location>
        <begin position="371"/>
        <end position="451"/>
    </location>
</feature>
<feature type="compositionally biased region" description="Basic and acidic residues" evidence="1">
    <location>
        <begin position="186"/>
        <end position="195"/>
    </location>
</feature>
<gene>
    <name evidence="2" type="ORF">BCR38DRAFT_451248</name>
</gene>
<organism evidence="2 3">
    <name type="scientific">Pseudomassariella vexata</name>
    <dbReference type="NCBI Taxonomy" id="1141098"/>
    <lineage>
        <taxon>Eukaryota</taxon>
        <taxon>Fungi</taxon>
        <taxon>Dikarya</taxon>
        <taxon>Ascomycota</taxon>
        <taxon>Pezizomycotina</taxon>
        <taxon>Sordariomycetes</taxon>
        <taxon>Xylariomycetidae</taxon>
        <taxon>Amphisphaeriales</taxon>
        <taxon>Pseudomassariaceae</taxon>
        <taxon>Pseudomassariella</taxon>
    </lineage>
</organism>
<feature type="compositionally biased region" description="Low complexity" evidence="1">
    <location>
        <begin position="147"/>
        <end position="162"/>
    </location>
</feature>
<evidence type="ECO:0000313" key="2">
    <source>
        <dbReference type="EMBL" id="ORY56393.1"/>
    </source>
</evidence>
<feature type="compositionally biased region" description="Basic and acidic residues" evidence="1">
    <location>
        <begin position="408"/>
        <end position="420"/>
    </location>
</feature>
<feature type="compositionally biased region" description="Polar residues" evidence="1">
    <location>
        <begin position="242"/>
        <end position="262"/>
    </location>
</feature>
<proteinExistence type="predicted"/>
<dbReference type="RefSeq" id="XP_040710110.1">
    <property type="nucleotide sequence ID" value="XM_040861451.1"/>
</dbReference>
<protein>
    <submittedName>
        <fullName evidence="2">Uncharacterized protein</fullName>
    </submittedName>
</protein>
<feature type="compositionally biased region" description="Low complexity" evidence="1">
    <location>
        <begin position="131"/>
        <end position="140"/>
    </location>
</feature>
<evidence type="ECO:0000313" key="3">
    <source>
        <dbReference type="Proteomes" id="UP000193689"/>
    </source>
</evidence>
<dbReference type="EMBL" id="MCFJ01000023">
    <property type="protein sequence ID" value="ORY56393.1"/>
    <property type="molecule type" value="Genomic_DNA"/>
</dbReference>
<feature type="compositionally biased region" description="Polar residues" evidence="1">
    <location>
        <begin position="48"/>
        <end position="82"/>
    </location>
</feature>
<dbReference type="OrthoDB" id="2590867at2759"/>
<feature type="compositionally biased region" description="Polar residues" evidence="1">
    <location>
        <begin position="198"/>
        <end position="216"/>
    </location>
</feature>
<dbReference type="STRING" id="1141098.A0A1Y2DAU1"/>
<name>A0A1Y2DAU1_9PEZI</name>
<feature type="compositionally biased region" description="Polar residues" evidence="1">
    <location>
        <begin position="270"/>
        <end position="279"/>
    </location>
</feature>
<feature type="compositionally biased region" description="Basic and acidic residues" evidence="1">
    <location>
        <begin position="378"/>
        <end position="388"/>
    </location>
</feature>
<dbReference type="InParanoid" id="A0A1Y2DAU1"/>
<feature type="region of interest" description="Disordered" evidence="1">
    <location>
        <begin position="1"/>
        <end position="313"/>
    </location>
</feature>